<evidence type="ECO:0000256" key="4">
    <source>
        <dbReference type="ARBA" id="ARBA00004769"/>
    </source>
</evidence>
<evidence type="ECO:0000259" key="11">
    <source>
        <dbReference type="Pfam" id="PF08543"/>
    </source>
</evidence>
<feature type="domain" description="Pyridoxamine kinase/Phosphomethylpyrimidine kinase" evidence="11">
    <location>
        <begin position="48"/>
        <end position="299"/>
    </location>
</feature>
<dbReference type="PANTHER" id="PTHR20858">
    <property type="entry name" value="PHOSPHOMETHYLPYRIMIDINE KINASE"/>
    <property type="match status" value="1"/>
</dbReference>
<name>A0AAW8NA40_PSEOX</name>
<dbReference type="Pfam" id="PF03070">
    <property type="entry name" value="TENA_THI-4"/>
    <property type="match status" value="1"/>
</dbReference>
<dbReference type="InterPro" id="IPR016084">
    <property type="entry name" value="Haem_Oase-like_multi-hlx"/>
</dbReference>
<dbReference type="GO" id="GO:0005829">
    <property type="term" value="C:cytosol"/>
    <property type="evidence" value="ECO:0007669"/>
    <property type="project" value="TreeGrafter"/>
</dbReference>
<evidence type="ECO:0000256" key="7">
    <source>
        <dbReference type="ARBA" id="ARBA00022777"/>
    </source>
</evidence>
<organism evidence="12 13">
    <name type="scientific">Pseudarthrobacter oxydans</name>
    <name type="common">Arthrobacter oxydans</name>
    <dbReference type="NCBI Taxonomy" id="1671"/>
    <lineage>
        <taxon>Bacteria</taxon>
        <taxon>Bacillati</taxon>
        <taxon>Actinomycetota</taxon>
        <taxon>Actinomycetes</taxon>
        <taxon>Micrococcales</taxon>
        <taxon>Micrococcaceae</taxon>
        <taxon>Pseudarthrobacter</taxon>
    </lineage>
</organism>
<comment type="function">
    <text evidence="3">Catalyzes the phosphorylation of hydroxymethylpyrimidine phosphate (HMP-P) to HMP-PP, and of HMP to HMP-P.</text>
</comment>
<dbReference type="GO" id="GO:0008902">
    <property type="term" value="F:hydroxymethylpyrimidine kinase activity"/>
    <property type="evidence" value="ECO:0007669"/>
    <property type="project" value="UniProtKB-EC"/>
</dbReference>
<feature type="domain" description="Thiaminase-2/PQQC" evidence="10">
    <location>
        <begin position="332"/>
        <end position="520"/>
    </location>
</feature>
<dbReference type="EMBL" id="JAVDWN010000007">
    <property type="protein sequence ID" value="MDR7164356.1"/>
    <property type="molecule type" value="Genomic_DNA"/>
</dbReference>
<dbReference type="Gene3D" id="1.20.910.10">
    <property type="entry name" value="Heme oxygenase-like"/>
    <property type="match status" value="1"/>
</dbReference>
<evidence type="ECO:0000259" key="10">
    <source>
        <dbReference type="Pfam" id="PF03070"/>
    </source>
</evidence>
<dbReference type="EC" id="2.7.4.7" evidence="12"/>
<keyword evidence="8" id="KW-0067">ATP-binding</keyword>
<dbReference type="GO" id="GO:0008972">
    <property type="term" value="F:phosphomethylpyrimidine kinase activity"/>
    <property type="evidence" value="ECO:0007669"/>
    <property type="project" value="UniProtKB-EC"/>
</dbReference>
<keyword evidence="9" id="KW-0784">Thiamine biosynthesis</keyword>
<dbReference type="GO" id="GO:0009228">
    <property type="term" value="P:thiamine biosynthetic process"/>
    <property type="evidence" value="ECO:0007669"/>
    <property type="project" value="UniProtKB-KW"/>
</dbReference>
<accession>A0AAW8NA40</accession>
<dbReference type="InterPro" id="IPR004399">
    <property type="entry name" value="HMP/HMP-P_kinase_dom"/>
</dbReference>
<evidence type="ECO:0000256" key="1">
    <source>
        <dbReference type="ARBA" id="ARBA00000151"/>
    </source>
</evidence>
<dbReference type="EC" id="2.7.1.49" evidence="12"/>
<dbReference type="CDD" id="cd19365">
    <property type="entry name" value="TenA_C-like"/>
    <property type="match status" value="1"/>
</dbReference>
<dbReference type="Gene3D" id="3.40.1190.20">
    <property type="match status" value="1"/>
</dbReference>
<dbReference type="Proteomes" id="UP001262032">
    <property type="component" value="Unassembled WGS sequence"/>
</dbReference>
<dbReference type="AlphaFoldDB" id="A0AAW8NA40"/>
<dbReference type="SUPFAM" id="SSF53613">
    <property type="entry name" value="Ribokinase-like"/>
    <property type="match status" value="1"/>
</dbReference>
<keyword evidence="5 12" id="KW-0808">Transferase</keyword>
<gene>
    <name evidence="12" type="ORF">J2X12_002385</name>
</gene>
<comment type="catalytic activity">
    <reaction evidence="2">
        <text>4-amino-2-methyl-5-(phosphooxymethyl)pyrimidine + ATP = 4-amino-2-methyl-5-(diphosphooxymethyl)pyrimidine + ADP</text>
        <dbReference type="Rhea" id="RHEA:19893"/>
        <dbReference type="ChEBI" id="CHEBI:30616"/>
        <dbReference type="ChEBI" id="CHEBI:57841"/>
        <dbReference type="ChEBI" id="CHEBI:58354"/>
        <dbReference type="ChEBI" id="CHEBI:456216"/>
        <dbReference type="EC" id="2.7.4.7"/>
    </reaction>
</comment>
<evidence type="ECO:0000256" key="6">
    <source>
        <dbReference type="ARBA" id="ARBA00022741"/>
    </source>
</evidence>
<dbReference type="FunFam" id="3.40.1190.20:FF:000003">
    <property type="entry name" value="Phosphomethylpyrimidine kinase ThiD"/>
    <property type="match status" value="1"/>
</dbReference>
<comment type="pathway">
    <text evidence="4">Cofactor biosynthesis; thiamine diphosphate biosynthesis; 4-amino-2-methyl-5-diphosphomethylpyrimidine from 5-amino-1-(5-phospho-D-ribosyl)imidazole: step 3/3.</text>
</comment>
<evidence type="ECO:0000256" key="9">
    <source>
        <dbReference type="ARBA" id="ARBA00022977"/>
    </source>
</evidence>
<dbReference type="InterPro" id="IPR013749">
    <property type="entry name" value="PM/HMP-P_kinase-1"/>
</dbReference>
<evidence type="ECO:0000256" key="5">
    <source>
        <dbReference type="ARBA" id="ARBA00022679"/>
    </source>
</evidence>
<dbReference type="SUPFAM" id="SSF48613">
    <property type="entry name" value="Heme oxygenase-like"/>
    <property type="match status" value="1"/>
</dbReference>
<evidence type="ECO:0000256" key="8">
    <source>
        <dbReference type="ARBA" id="ARBA00022840"/>
    </source>
</evidence>
<dbReference type="Pfam" id="PF08543">
    <property type="entry name" value="Phos_pyr_kin"/>
    <property type="match status" value="1"/>
</dbReference>
<evidence type="ECO:0000313" key="13">
    <source>
        <dbReference type="Proteomes" id="UP001262032"/>
    </source>
</evidence>
<sequence length="525" mass="54648">MSSTLAMPTATIQGTSACASGPAAASAPAAPGREYRGVPRVLSIAGSDPSGGAGIQADLKSIAAHGGYGMAAITALTAQNTRGVRGVYVPPANFLTQQLDALSDDISIDAVKIGMLGDAGVIEAVHAWLEKVRPAVVVLDPVMVATSGDRLLQESAEAALRGLLPMAHLITPNLAELAMLVGGDVQQTWEGALEQGRNLSAATGATVLVKGGHLAGSECPDALVSTAGMLSREVVVVPGQRVETLNSHGTGCSLSAAMATVQARVGDWEAALREVKPWLAGALEASETLEVGAGNGPVHHFHHLPAVRGEGSFAAQLWADAAKDLEDIYALDFIQGLASGSLPEKEFAYYLAQDAIYLNGYSRVLARTSALAPTEGEQLFWARSAAQCLEVESELHRSWLSTRTVEPQLGPVTKSYVDHLTAASASGSYAVLAAAVLPCFWLYAEVGATLHARFVAAGEPAGHPYAEWLRTYADEDFAGATRTAVAIVDGAGRSASAGDRDAMVAAFRQSCRLEVDFFDAPRLHS</sequence>
<dbReference type="CDD" id="cd01169">
    <property type="entry name" value="HMPP_kinase"/>
    <property type="match status" value="1"/>
</dbReference>
<dbReference type="GO" id="GO:0005524">
    <property type="term" value="F:ATP binding"/>
    <property type="evidence" value="ECO:0007669"/>
    <property type="project" value="UniProtKB-KW"/>
</dbReference>
<keyword evidence="7 12" id="KW-0418">Kinase</keyword>
<comment type="catalytic activity">
    <reaction evidence="1">
        <text>4-amino-5-hydroxymethyl-2-methylpyrimidine + ATP = 4-amino-2-methyl-5-(phosphooxymethyl)pyrimidine + ADP + H(+)</text>
        <dbReference type="Rhea" id="RHEA:23096"/>
        <dbReference type="ChEBI" id="CHEBI:15378"/>
        <dbReference type="ChEBI" id="CHEBI:16892"/>
        <dbReference type="ChEBI" id="CHEBI:30616"/>
        <dbReference type="ChEBI" id="CHEBI:58354"/>
        <dbReference type="ChEBI" id="CHEBI:456216"/>
        <dbReference type="EC" id="2.7.1.49"/>
    </reaction>
</comment>
<dbReference type="PANTHER" id="PTHR20858:SF17">
    <property type="entry name" value="HYDROXYMETHYLPYRIMIDINE_PHOSPHOMETHYLPYRIMIDINE KINASE THI20-RELATED"/>
    <property type="match status" value="1"/>
</dbReference>
<dbReference type="InterPro" id="IPR004305">
    <property type="entry name" value="Thiaminase-2/PQQC"/>
</dbReference>
<proteinExistence type="predicted"/>
<keyword evidence="6" id="KW-0547">Nucleotide-binding</keyword>
<comment type="caution">
    <text evidence="12">The sequence shown here is derived from an EMBL/GenBank/DDBJ whole genome shotgun (WGS) entry which is preliminary data.</text>
</comment>
<protein>
    <submittedName>
        <fullName evidence="12">Hydroxymethylpyrimidine/phosphomethylpyrimidine kinase</fullName>
        <ecNumber evidence="12">2.7.1.49</ecNumber>
        <ecNumber evidence="12">2.7.4.7</ecNumber>
    </submittedName>
</protein>
<dbReference type="NCBIfam" id="TIGR00097">
    <property type="entry name" value="HMP-P_kinase"/>
    <property type="match status" value="1"/>
</dbReference>
<dbReference type="InterPro" id="IPR029056">
    <property type="entry name" value="Ribokinase-like"/>
</dbReference>
<evidence type="ECO:0000256" key="2">
    <source>
        <dbReference type="ARBA" id="ARBA00000565"/>
    </source>
</evidence>
<evidence type="ECO:0000313" key="12">
    <source>
        <dbReference type="EMBL" id="MDR7164356.1"/>
    </source>
</evidence>
<reference evidence="12" key="1">
    <citation type="submission" date="2023-07" db="EMBL/GenBank/DDBJ databases">
        <title>Sorghum-associated microbial communities from plants grown in Nebraska, USA.</title>
        <authorList>
            <person name="Schachtman D."/>
        </authorList>
    </citation>
    <scope>NUCLEOTIDE SEQUENCE</scope>
    <source>
        <strain evidence="12">BE261</strain>
    </source>
</reference>
<evidence type="ECO:0000256" key="3">
    <source>
        <dbReference type="ARBA" id="ARBA00003848"/>
    </source>
</evidence>